<feature type="transmembrane region" description="Helical" evidence="2">
    <location>
        <begin position="318"/>
        <end position="337"/>
    </location>
</feature>
<dbReference type="EMBL" id="JBHSNA010000010">
    <property type="protein sequence ID" value="MFC5567038.1"/>
    <property type="molecule type" value="Genomic_DNA"/>
</dbReference>
<dbReference type="RefSeq" id="WP_377109996.1">
    <property type="nucleotide sequence ID" value="NZ_JBHSNA010000010.1"/>
</dbReference>
<proteinExistence type="predicted"/>
<accession>A0ABW0SDM2</accession>
<feature type="transmembrane region" description="Helical" evidence="2">
    <location>
        <begin position="431"/>
        <end position="449"/>
    </location>
</feature>
<dbReference type="InterPro" id="IPR058114">
    <property type="entry name" value="RcgA-like"/>
</dbReference>
<keyword evidence="4" id="KW-1185">Reference proteome</keyword>
<evidence type="ECO:0000313" key="3">
    <source>
        <dbReference type="EMBL" id="MFC5567038.1"/>
    </source>
</evidence>
<keyword evidence="2" id="KW-0812">Transmembrane</keyword>
<evidence type="ECO:0000313" key="4">
    <source>
        <dbReference type="Proteomes" id="UP001596056"/>
    </source>
</evidence>
<dbReference type="Proteomes" id="UP001596056">
    <property type="component" value="Unassembled WGS sequence"/>
</dbReference>
<feature type="transmembrane region" description="Helical" evidence="2">
    <location>
        <begin position="224"/>
        <end position="247"/>
    </location>
</feature>
<evidence type="ECO:0000256" key="1">
    <source>
        <dbReference type="SAM" id="MobiDB-lite"/>
    </source>
</evidence>
<feature type="transmembrane region" description="Helical" evidence="2">
    <location>
        <begin position="543"/>
        <end position="559"/>
    </location>
</feature>
<organism evidence="3 4">
    <name type="scientific">Rubellimicrobium aerolatum</name>
    <dbReference type="NCBI Taxonomy" id="490979"/>
    <lineage>
        <taxon>Bacteria</taxon>
        <taxon>Pseudomonadati</taxon>
        <taxon>Pseudomonadota</taxon>
        <taxon>Alphaproteobacteria</taxon>
        <taxon>Rhodobacterales</taxon>
        <taxon>Roseobacteraceae</taxon>
        <taxon>Rubellimicrobium</taxon>
    </lineage>
</organism>
<protein>
    <submittedName>
        <fullName evidence="3">RcgA family putative transporter</fullName>
    </submittedName>
</protein>
<gene>
    <name evidence="3" type="ORF">ACFPOC_11510</name>
</gene>
<sequence>MADLACACAEVPSWRWMRRDRRLGHGMPRREAKRDETESHRALIKNGKYFVPPEGDDDFKALFKRVAAAGGGRPVDEEGFPQGPWTPHLLAEAISRIEANRAGIDLRTVQLWFQDNDKGVSADNIRWLARIFGCDDPAATSAWQAALSAGQARLMARRRGKGRPDESDARHPGEDDGPSAAAGATPAPPQAPDVQDRAAARRGVDLARRSEAVLSHGSPLDLPATVFAGAVALGFLSYVLGIHSVAYARDDGFSKQAGFLWAPNWTVLFMVVLPLFFAFAGELLVFWKSEGRPSLLGGNDRKDSDAGWRRQVAASSTTYWAVFLICLGFAGVVQWVGVRLVPLLQGGDDHAIDWGALATVRPDLISVPQAIAFTGLAYLYMSLCFYLLFAGLILLHTVAHDCWTLDKASGGRIGPQSRPEAREVALRVLRGIFRCTVCGLLVAVCMKLQSSYVTTSAENIWRWLVNDARFDLPGPGDIISRAGSRTPTHYTSLLTASATAVVFLYAFLRVGRGRGLTAVRGRMAAAVGLLVAGYLMIDAFPGFSILLGAAILVAIYGLFDPGFGAGPRGTLEG</sequence>
<dbReference type="NCBIfam" id="NF047336">
    <property type="entry name" value="conj_memb_RcgA"/>
    <property type="match status" value="1"/>
</dbReference>
<name>A0ABW0SDM2_9RHOB</name>
<feature type="compositionally biased region" description="Basic and acidic residues" evidence="1">
    <location>
        <begin position="162"/>
        <end position="174"/>
    </location>
</feature>
<reference evidence="4" key="1">
    <citation type="journal article" date="2019" name="Int. J. Syst. Evol. Microbiol.">
        <title>The Global Catalogue of Microorganisms (GCM) 10K type strain sequencing project: providing services to taxonomists for standard genome sequencing and annotation.</title>
        <authorList>
            <consortium name="The Broad Institute Genomics Platform"/>
            <consortium name="The Broad Institute Genome Sequencing Center for Infectious Disease"/>
            <person name="Wu L."/>
            <person name="Ma J."/>
        </authorList>
    </citation>
    <scope>NUCLEOTIDE SEQUENCE [LARGE SCALE GENOMIC DNA]</scope>
    <source>
        <strain evidence="4">KACC 11588</strain>
    </source>
</reference>
<feature type="transmembrane region" description="Helical" evidence="2">
    <location>
        <begin position="370"/>
        <end position="395"/>
    </location>
</feature>
<evidence type="ECO:0000256" key="2">
    <source>
        <dbReference type="SAM" id="Phobius"/>
    </source>
</evidence>
<keyword evidence="2" id="KW-1133">Transmembrane helix</keyword>
<keyword evidence="2" id="KW-0472">Membrane</keyword>
<feature type="transmembrane region" description="Helical" evidence="2">
    <location>
        <begin position="490"/>
        <end position="508"/>
    </location>
</feature>
<feature type="region of interest" description="Disordered" evidence="1">
    <location>
        <begin position="154"/>
        <end position="200"/>
    </location>
</feature>
<comment type="caution">
    <text evidence="3">The sequence shown here is derived from an EMBL/GenBank/DDBJ whole genome shotgun (WGS) entry which is preliminary data.</text>
</comment>
<feature type="transmembrane region" description="Helical" evidence="2">
    <location>
        <begin position="267"/>
        <end position="287"/>
    </location>
</feature>